<reference evidence="2 3" key="1">
    <citation type="submission" date="2015-04" db="EMBL/GenBank/DDBJ databases">
        <title>The draft genome sequence of Fusarium langsethiae, a T-2/HT-2 mycotoxin producer.</title>
        <authorList>
            <person name="Lysoe E."/>
            <person name="Divon H.H."/>
            <person name="Terzi V."/>
            <person name="Orru L."/>
            <person name="Lamontanara A."/>
            <person name="Kolseth A.-K."/>
            <person name="Frandsen R.J."/>
            <person name="Nielsen K."/>
            <person name="Thrane U."/>
        </authorList>
    </citation>
    <scope>NUCLEOTIDE SEQUENCE [LARGE SCALE GENOMIC DNA]</scope>
    <source>
        <strain evidence="2 3">Fl201059</strain>
    </source>
</reference>
<proteinExistence type="predicted"/>
<comment type="caution">
    <text evidence="2">The sequence shown here is derived from an EMBL/GenBank/DDBJ whole genome shotgun (WGS) entry which is preliminary data.</text>
</comment>
<sequence>MTTKRPESISEDWQELDTVGSVVSFDGSSRSTSPAPLEAQTPAIVSSTLQGPQSTEMRLPLRPKDDETIESPLSSTTTAPILDAEKSVAPSESQSSQPLQNVDTNSRSQYLTASIARETGDLPLSWNGREWILPPSDQEQKELWWDDSVPDLQLGYDQGRRDEKLDPIDNPRAYHEACTDAMTSLTDVAKLAHDIGGHRISTMSHIRQICERLSIQIKELKRMLKTYAKYWMAQGSKGNVADIPLNPDVWELLAQLRKQLLRTAAELRGAKPEEGVALQVPDMPLHVNLTLARCGEGLEDISASFAAFMPIMRADYDMFRTKHMDFQVAPTSTSRRVSRRIPPNPTVSRVRQELYALKDSLASMSAFLKELNSNRDFDWVIDPAVTNSADAIVEVITKTLTNNPSEWMDSDTTSQQGGFTYTQFVELDDEILHEIVLHLKAHQNELDSGPDPDQTLYSSKMVREHQVYLLGHGGILEAIRSLVEFVKQLLLIP</sequence>
<feature type="compositionally biased region" description="Polar residues" evidence="1">
    <location>
        <begin position="43"/>
        <end position="56"/>
    </location>
</feature>
<name>A0A0M9EPY7_FUSLA</name>
<dbReference type="Proteomes" id="UP000037904">
    <property type="component" value="Unassembled WGS sequence"/>
</dbReference>
<feature type="region of interest" description="Disordered" evidence="1">
    <location>
        <begin position="23"/>
        <end position="105"/>
    </location>
</feature>
<gene>
    <name evidence="2" type="ORF">FLAG1_09969</name>
</gene>
<evidence type="ECO:0000313" key="3">
    <source>
        <dbReference type="Proteomes" id="UP000037904"/>
    </source>
</evidence>
<feature type="compositionally biased region" description="Polar residues" evidence="1">
    <location>
        <begin position="90"/>
        <end position="105"/>
    </location>
</feature>
<dbReference type="EMBL" id="JXCE01000454">
    <property type="protein sequence ID" value="KPA37220.1"/>
    <property type="molecule type" value="Genomic_DNA"/>
</dbReference>
<keyword evidence="3" id="KW-1185">Reference proteome</keyword>
<organism evidence="2 3">
    <name type="scientific">Fusarium langsethiae</name>
    <dbReference type="NCBI Taxonomy" id="179993"/>
    <lineage>
        <taxon>Eukaryota</taxon>
        <taxon>Fungi</taxon>
        <taxon>Dikarya</taxon>
        <taxon>Ascomycota</taxon>
        <taxon>Pezizomycotina</taxon>
        <taxon>Sordariomycetes</taxon>
        <taxon>Hypocreomycetidae</taxon>
        <taxon>Hypocreales</taxon>
        <taxon>Nectriaceae</taxon>
        <taxon>Fusarium</taxon>
    </lineage>
</organism>
<dbReference type="AlphaFoldDB" id="A0A0M9EPY7"/>
<evidence type="ECO:0000256" key="1">
    <source>
        <dbReference type="SAM" id="MobiDB-lite"/>
    </source>
</evidence>
<protein>
    <submittedName>
        <fullName evidence="2">Uncharacterized protein</fullName>
    </submittedName>
</protein>
<accession>A0A0M9EPY7</accession>
<evidence type="ECO:0000313" key="2">
    <source>
        <dbReference type="EMBL" id="KPA37220.1"/>
    </source>
</evidence>